<evidence type="ECO:0000256" key="5">
    <source>
        <dbReference type="SAM" id="Phobius"/>
    </source>
</evidence>
<dbReference type="PANTHER" id="PTHR37422:SF17">
    <property type="entry name" value="O-ANTIGEN LIGASE"/>
    <property type="match status" value="1"/>
</dbReference>
<dbReference type="InterPro" id="IPR007016">
    <property type="entry name" value="O-antigen_ligase-rel_domated"/>
</dbReference>
<feature type="transmembrane region" description="Helical" evidence="5">
    <location>
        <begin position="67"/>
        <end position="91"/>
    </location>
</feature>
<evidence type="ECO:0000256" key="2">
    <source>
        <dbReference type="ARBA" id="ARBA00022692"/>
    </source>
</evidence>
<name>A0A8J7KAM3_9FLAO</name>
<evidence type="ECO:0000256" key="3">
    <source>
        <dbReference type="ARBA" id="ARBA00022989"/>
    </source>
</evidence>
<evidence type="ECO:0000259" key="6">
    <source>
        <dbReference type="Pfam" id="PF04932"/>
    </source>
</evidence>
<keyword evidence="2 5" id="KW-0812">Transmembrane</keyword>
<comment type="subcellular location">
    <subcellularLocation>
        <location evidence="1">Membrane</location>
        <topology evidence="1">Multi-pass membrane protein</topology>
    </subcellularLocation>
</comment>
<feature type="transmembrane region" description="Helical" evidence="5">
    <location>
        <begin position="268"/>
        <end position="285"/>
    </location>
</feature>
<protein>
    <submittedName>
        <fullName evidence="7">O-antigen ligase family protein</fullName>
    </submittedName>
</protein>
<gene>
    <name evidence="7" type="ORF">IM532_09610</name>
</gene>
<evidence type="ECO:0000256" key="4">
    <source>
        <dbReference type="ARBA" id="ARBA00023136"/>
    </source>
</evidence>
<evidence type="ECO:0000256" key="1">
    <source>
        <dbReference type="ARBA" id="ARBA00004141"/>
    </source>
</evidence>
<feature type="transmembrane region" description="Helical" evidence="5">
    <location>
        <begin position="417"/>
        <end position="434"/>
    </location>
</feature>
<sequence>MKINLDKTINYLFLLGLFFFGFNQVEVMPFMGEYVREFGSIFFFIGFFFMGIEVLKTGRINLPYKNNLYILILVFYIITICCSIVNIPSIIENYFKRTTGISRFIRQMISLTIPIFIFLPFFFRAIQNWDNRRIFFTIRKVFTLSLVFVTFYCFWELLFSYFGFYPAKYILEIYGLFPFMDPILYTTGRISGITYEPPFFAIYLITISGFIFSYILTEKNIIYKFTPSIVLLMWTFFSGSRTGLLVIFFIFFLFMVFLYKQNFYRKQIHYTLIFSVLALSLIILSNPEKLKDSVLEKIESLDFAGNLKTSVSNKTRFGMQYASLQVFKENAIFGVGFGQQAYHSQHHYPRWATVNNWEFDQFYKNKKELSFPPGYNIFTRLLAELGIIGFTIWVTILLYSIRLAYKIYKNSDDEITRVLLVSISISLIGLYINWLQTDTFRMYGVWIFFAILMKLDYQQKNKYNEQQLINNSSL</sequence>
<feature type="transmembrane region" description="Helical" evidence="5">
    <location>
        <begin position="199"/>
        <end position="217"/>
    </location>
</feature>
<accession>A0A8J7KAM3</accession>
<dbReference type="EMBL" id="JADGIK010000006">
    <property type="protein sequence ID" value="MBF0597700.1"/>
    <property type="molecule type" value="Genomic_DNA"/>
</dbReference>
<feature type="transmembrane region" description="Helical" evidence="5">
    <location>
        <begin position="144"/>
        <end position="163"/>
    </location>
</feature>
<dbReference type="GO" id="GO:0016020">
    <property type="term" value="C:membrane"/>
    <property type="evidence" value="ECO:0007669"/>
    <property type="project" value="UniProtKB-SubCell"/>
</dbReference>
<feature type="transmembrane region" description="Helical" evidence="5">
    <location>
        <begin position="38"/>
        <end position="55"/>
    </location>
</feature>
<keyword evidence="4 5" id="KW-0472">Membrane</keyword>
<dbReference type="RefSeq" id="WP_194183248.1">
    <property type="nucleotide sequence ID" value="NZ_JADGIK010000006.1"/>
</dbReference>
<feature type="transmembrane region" description="Helical" evidence="5">
    <location>
        <begin position="103"/>
        <end position="123"/>
    </location>
</feature>
<dbReference type="PANTHER" id="PTHR37422">
    <property type="entry name" value="TEICHURONIC ACID BIOSYNTHESIS PROTEIN TUAE"/>
    <property type="match status" value="1"/>
</dbReference>
<feature type="transmembrane region" description="Helical" evidence="5">
    <location>
        <begin position="229"/>
        <end position="256"/>
    </location>
</feature>
<dbReference type="GO" id="GO:0016874">
    <property type="term" value="F:ligase activity"/>
    <property type="evidence" value="ECO:0007669"/>
    <property type="project" value="UniProtKB-KW"/>
</dbReference>
<organism evidence="7 8">
    <name type="scientific">Faecalibacter rhinopitheci</name>
    <dbReference type="NCBI Taxonomy" id="2779678"/>
    <lineage>
        <taxon>Bacteria</taxon>
        <taxon>Pseudomonadati</taxon>
        <taxon>Bacteroidota</taxon>
        <taxon>Flavobacteriia</taxon>
        <taxon>Flavobacteriales</taxon>
        <taxon>Weeksellaceae</taxon>
        <taxon>Faecalibacter</taxon>
    </lineage>
</organism>
<dbReference type="Pfam" id="PF04932">
    <property type="entry name" value="Wzy_C"/>
    <property type="match status" value="1"/>
</dbReference>
<reference evidence="7" key="1">
    <citation type="submission" date="2020-10" db="EMBL/GenBank/DDBJ databases">
        <authorList>
            <person name="Lu T."/>
            <person name="Wang Q."/>
            <person name="Han X."/>
        </authorList>
    </citation>
    <scope>NUCLEOTIDE SEQUENCE</scope>
    <source>
        <strain evidence="7">WQ 117</strain>
    </source>
</reference>
<keyword evidence="7" id="KW-0436">Ligase</keyword>
<evidence type="ECO:0000313" key="7">
    <source>
        <dbReference type="EMBL" id="MBF0597700.1"/>
    </source>
</evidence>
<evidence type="ECO:0000313" key="8">
    <source>
        <dbReference type="Proteomes" id="UP000608754"/>
    </source>
</evidence>
<feature type="transmembrane region" description="Helical" evidence="5">
    <location>
        <begin position="12"/>
        <end position="32"/>
    </location>
</feature>
<dbReference type="Proteomes" id="UP000608754">
    <property type="component" value="Unassembled WGS sequence"/>
</dbReference>
<feature type="transmembrane region" description="Helical" evidence="5">
    <location>
        <begin position="381"/>
        <end position="405"/>
    </location>
</feature>
<feature type="domain" description="O-antigen ligase-related" evidence="6">
    <location>
        <begin position="229"/>
        <end position="394"/>
    </location>
</feature>
<dbReference type="AlphaFoldDB" id="A0A8J7KAM3"/>
<dbReference type="InterPro" id="IPR051533">
    <property type="entry name" value="WaaL-like"/>
</dbReference>
<comment type="caution">
    <text evidence="7">The sequence shown here is derived from an EMBL/GenBank/DDBJ whole genome shotgun (WGS) entry which is preliminary data.</text>
</comment>
<proteinExistence type="predicted"/>
<keyword evidence="8" id="KW-1185">Reference proteome</keyword>
<keyword evidence="3 5" id="KW-1133">Transmembrane helix</keyword>